<evidence type="ECO:0000313" key="2">
    <source>
        <dbReference type="EMBL" id="AFV00192.2"/>
    </source>
</evidence>
<evidence type="ECO:0000256" key="1">
    <source>
        <dbReference type="SAM" id="Phobius"/>
    </source>
</evidence>
<dbReference type="AlphaFoldDB" id="K4KMG2"/>
<feature type="transmembrane region" description="Helical" evidence="1">
    <location>
        <begin position="39"/>
        <end position="60"/>
    </location>
</feature>
<dbReference type="Proteomes" id="UP000000466">
    <property type="component" value="Chromosome"/>
</dbReference>
<reference evidence="2 3" key="1">
    <citation type="journal article" date="2013" name="Genome Announc.">
        <title>Complete genome sequence of Simiduia agarivorans SA1(T), a marine bacterium able to degrade a variety of polysaccharides.</title>
        <authorList>
            <person name="Lin S.Y."/>
            <person name="Shieh W.Y."/>
            <person name="Chen J.S."/>
            <person name="Tang S.L."/>
        </authorList>
    </citation>
    <scope>NUCLEOTIDE SEQUENCE [LARGE SCALE GENOMIC DNA]</scope>
    <source>
        <strain evidence="3">DSM 21679 / JCM 13881 / BCRC 17597 / SA1</strain>
    </source>
</reference>
<feature type="transmembrane region" description="Helical" evidence="1">
    <location>
        <begin position="7"/>
        <end position="27"/>
    </location>
</feature>
<proteinExistence type="predicted"/>
<dbReference type="HOGENOM" id="CLU_187376_1_0_6"/>
<dbReference type="RefSeq" id="WP_016389667.1">
    <property type="nucleotide sequence ID" value="NC_018868.3"/>
</dbReference>
<evidence type="ECO:0000313" key="3">
    <source>
        <dbReference type="Proteomes" id="UP000000466"/>
    </source>
</evidence>
<protein>
    <submittedName>
        <fullName evidence="2">Uncharacterized protein</fullName>
    </submittedName>
</protein>
<accession>K4KMG2</accession>
<name>K4KMG2_SIMAS</name>
<keyword evidence="1" id="KW-1133">Transmembrane helix</keyword>
<keyword evidence="3" id="KW-1185">Reference proteome</keyword>
<gene>
    <name evidence="2" type="ordered locus">M5M_15295</name>
</gene>
<dbReference type="KEGG" id="saga:M5M_15295"/>
<keyword evidence="1" id="KW-0812">Transmembrane</keyword>
<dbReference type="EMBL" id="CP003746">
    <property type="protein sequence ID" value="AFV00192.2"/>
    <property type="molecule type" value="Genomic_DNA"/>
</dbReference>
<sequence length="70" mass="7807">MNLSISLIAQAIAAWMLVSTILIWFVARAKTNAPVMHAFSGFFLAIIPPLSLIYLLVLLLKKDEKEESFS</sequence>
<keyword evidence="1" id="KW-0472">Membrane</keyword>
<organism evidence="2 3">
    <name type="scientific">Simiduia agarivorans (strain DSM 21679 / JCM 13881 / BCRC 17597 / SA1)</name>
    <dbReference type="NCBI Taxonomy" id="1117647"/>
    <lineage>
        <taxon>Bacteria</taxon>
        <taxon>Pseudomonadati</taxon>
        <taxon>Pseudomonadota</taxon>
        <taxon>Gammaproteobacteria</taxon>
        <taxon>Cellvibrionales</taxon>
        <taxon>Cellvibrionaceae</taxon>
        <taxon>Simiduia</taxon>
    </lineage>
</organism>